<gene>
    <name evidence="1" type="ORF">SAMN05444388_102375</name>
</gene>
<proteinExistence type="predicted"/>
<protein>
    <submittedName>
        <fullName evidence="1">Uncharacterized protein</fullName>
    </submittedName>
</protein>
<evidence type="ECO:0000313" key="1">
    <source>
        <dbReference type="EMBL" id="SHG35295.1"/>
    </source>
</evidence>
<accession>A0A1M5J4J8</accession>
<sequence length="48" mass="5726">MLIFSAFTFKLKKRKLLQFLVNPTLSIELFDIFVLNFNFLKNAESRKT</sequence>
<dbReference type="Proteomes" id="UP000184112">
    <property type="component" value="Unassembled WGS sequence"/>
</dbReference>
<evidence type="ECO:0000313" key="2">
    <source>
        <dbReference type="Proteomes" id="UP000184112"/>
    </source>
</evidence>
<reference evidence="1 2" key="1">
    <citation type="submission" date="2016-11" db="EMBL/GenBank/DDBJ databases">
        <authorList>
            <person name="Jaros S."/>
            <person name="Januszkiewicz K."/>
            <person name="Wedrychowicz H."/>
        </authorList>
    </citation>
    <scope>NUCLEOTIDE SEQUENCE [LARGE SCALE GENOMIC DNA]</scope>
    <source>
        <strain evidence="1 2">DSM 6792</strain>
    </source>
</reference>
<dbReference type="EMBL" id="FQWH01000002">
    <property type="protein sequence ID" value="SHG35295.1"/>
    <property type="molecule type" value="Genomic_DNA"/>
</dbReference>
<organism evidence="1 2">
    <name type="scientific">Flavobacterium johnsoniae</name>
    <name type="common">Cytophaga johnsonae</name>
    <dbReference type="NCBI Taxonomy" id="986"/>
    <lineage>
        <taxon>Bacteria</taxon>
        <taxon>Pseudomonadati</taxon>
        <taxon>Bacteroidota</taxon>
        <taxon>Flavobacteriia</taxon>
        <taxon>Flavobacteriales</taxon>
        <taxon>Flavobacteriaceae</taxon>
        <taxon>Flavobacterium</taxon>
    </lineage>
</organism>
<dbReference type="AlphaFoldDB" id="A0A1M5J4J8"/>
<name>A0A1M5J4J8_FLAJO</name>